<proteinExistence type="predicted"/>
<reference evidence="2" key="1">
    <citation type="journal article" date="2019" name="Int. J. Syst. Evol. Microbiol.">
        <title>The Global Catalogue of Microorganisms (GCM) 10K type strain sequencing project: providing services to taxonomists for standard genome sequencing and annotation.</title>
        <authorList>
            <consortium name="The Broad Institute Genomics Platform"/>
            <consortium name="The Broad Institute Genome Sequencing Center for Infectious Disease"/>
            <person name="Wu L."/>
            <person name="Ma J."/>
        </authorList>
    </citation>
    <scope>NUCLEOTIDE SEQUENCE [LARGE SCALE GENOMIC DNA]</scope>
    <source>
        <strain evidence="2">CCUG 55491</strain>
    </source>
</reference>
<organism evidence="1 2">
    <name type="scientific">Lysobacter koreensis</name>
    <dbReference type="NCBI Taxonomy" id="266122"/>
    <lineage>
        <taxon>Bacteria</taxon>
        <taxon>Pseudomonadati</taxon>
        <taxon>Pseudomonadota</taxon>
        <taxon>Gammaproteobacteria</taxon>
        <taxon>Lysobacterales</taxon>
        <taxon>Lysobacteraceae</taxon>
        <taxon>Lysobacter</taxon>
    </lineage>
</organism>
<evidence type="ECO:0008006" key="3">
    <source>
        <dbReference type="Google" id="ProtNLM"/>
    </source>
</evidence>
<protein>
    <recommendedName>
        <fullName evidence="3">DUF559 domain-containing protein</fullName>
    </recommendedName>
</protein>
<evidence type="ECO:0000313" key="2">
    <source>
        <dbReference type="Proteomes" id="UP001597090"/>
    </source>
</evidence>
<sequence>MLPDDFRWVRLVGRDEIGQRWLYVGEQCVAVVSLRIDGLWHTTANRHLSTDRWKDAACRSQAQGMRWVERWPVAQADRLRREASVLAKPKTSLRHGPEV</sequence>
<name>A0ABW2YIN5_9GAMM</name>
<comment type="caution">
    <text evidence="1">The sequence shown here is derived from an EMBL/GenBank/DDBJ whole genome shotgun (WGS) entry which is preliminary data.</text>
</comment>
<dbReference type="Proteomes" id="UP001597090">
    <property type="component" value="Unassembled WGS sequence"/>
</dbReference>
<dbReference type="RefSeq" id="WP_386811152.1">
    <property type="nucleotide sequence ID" value="NZ_JBHTIH010000002.1"/>
</dbReference>
<gene>
    <name evidence="1" type="ORF">ACFQZQ_02805</name>
</gene>
<accession>A0ABW2YIN5</accession>
<dbReference type="EMBL" id="JBHTIH010000002">
    <property type="protein sequence ID" value="MFD0738219.1"/>
    <property type="molecule type" value="Genomic_DNA"/>
</dbReference>
<keyword evidence="2" id="KW-1185">Reference proteome</keyword>
<evidence type="ECO:0000313" key="1">
    <source>
        <dbReference type="EMBL" id="MFD0738219.1"/>
    </source>
</evidence>